<evidence type="ECO:0000256" key="1">
    <source>
        <dbReference type="SAM" id="MobiDB-lite"/>
    </source>
</evidence>
<proteinExistence type="predicted"/>
<dbReference type="KEGG" id="kbs:EPA93_45275"/>
<dbReference type="Proteomes" id="UP000290365">
    <property type="component" value="Chromosome"/>
</dbReference>
<organism evidence="2 3">
    <name type="scientific">Ktedonosporobacter rubrisoli</name>
    <dbReference type="NCBI Taxonomy" id="2509675"/>
    <lineage>
        <taxon>Bacteria</taxon>
        <taxon>Bacillati</taxon>
        <taxon>Chloroflexota</taxon>
        <taxon>Ktedonobacteria</taxon>
        <taxon>Ktedonobacterales</taxon>
        <taxon>Ktedonosporobacteraceae</taxon>
        <taxon>Ktedonosporobacter</taxon>
    </lineage>
</organism>
<evidence type="ECO:0000313" key="2">
    <source>
        <dbReference type="EMBL" id="QBD82798.1"/>
    </source>
</evidence>
<name>A0A4P6K3G2_KTERU</name>
<dbReference type="RefSeq" id="WP_129893867.1">
    <property type="nucleotide sequence ID" value="NZ_CP035758.1"/>
</dbReference>
<gene>
    <name evidence="2" type="ORF">EPA93_45275</name>
</gene>
<feature type="compositionally biased region" description="Low complexity" evidence="1">
    <location>
        <begin position="7"/>
        <end position="20"/>
    </location>
</feature>
<evidence type="ECO:0000313" key="3">
    <source>
        <dbReference type="Proteomes" id="UP000290365"/>
    </source>
</evidence>
<keyword evidence="3" id="KW-1185">Reference proteome</keyword>
<protein>
    <submittedName>
        <fullName evidence="2">Uncharacterized protein</fullName>
    </submittedName>
</protein>
<dbReference type="AlphaFoldDB" id="A0A4P6K3G2"/>
<feature type="region of interest" description="Disordered" evidence="1">
    <location>
        <begin position="1"/>
        <end position="29"/>
    </location>
</feature>
<sequence length="166" mass="17876">MKKNVPTTTQETGTTAGQNTDGTGTWIPQQLPTGWADAGLTAGDVLFGERTAVAFTDREMSLNFCSTGTRAAHGGTFTAATFVLTSNARARFTQNDVRVINNALFDKVQQRKLIQSVVNAQPQLVKLAVVGQQQVAWVDVSFQLWQSKINAAGVRSNGFDVDPTTN</sequence>
<dbReference type="EMBL" id="CP035758">
    <property type="protein sequence ID" value="QBD82798.1"/>
    <property type="molecule type" value="Genomic_DNA"/>
</dbReference>
<reference evidence="2 3" key="1">
    <citation type="submission" date="2019-01" db="EMBL/GenBank/DDBJ databases">
        <title>Ktedonosporobacter rubrisoli SCAWS-G2.</title>
        <authorList>
            <person name="Huang Y."/>
            <person name="Yan B."/>
        </authorList>
    </citation>
    <scope>NUCLEOTIDE SEQUENCE [LARGE SCALE GENOMIC DNA]</scope>
    <source>
        <strain evidence="2 3">SCAWS-G2</strain>
    </source>
</reference>
<accession>A0A4P6K3G2</accession>
<dbReference type="OrthoDB" id="150811at2"/>